<dbReference type="PANTHER" id="PTHR37953">
    <property type="entry name" value="UPF0127 PROTEIN MJ1496"/>
    <property type="match status" value="1"/>
</dbReference>
<comment type="caution">
    <text evidence="1">The sequence shown here is derived from an EMBL/GenBank/DDBJ whole genome shotgun (WGS) entry which is preliminary data.</text>
</comment>
<dbReference type="InterPro" id="IPR038695">
    <property type="entry name" value="Saro_0823-like_sf"/>
</dbReference>
<evidence type="ECO:0000313" key="2">
    <source>
        <dbReference type="Proteomes" id="UP000614714"/>
    </source>
</evidence>
<reference evidence="1 2" key="1">
    <citation type="submission" date="2020-12" db="EMBL/GenBank/DDBJ databases">
        <title>Geomonas sp. Red421, isolated from paddy soil.</title>
        <authorList>
            <person name="Xu Z."/>
            <person name="Zhang Z."/>
            <person name="Masuda Y."/>
            <person name="Itoh H."/>
            <person name="Senoo K."/>
        </authorList>
    </citation>
    <scope>NUCLEOTIDE SEQUENCE [LARGE SCALE GENOMIC DNA]</scope>
    <source>
        <strain evidence="1 2">Red421</strain>
    </source>
</reference>
<organism evidence="1 2">
    <name type="scientific">Geomonas anaerohicana</name>
    <dbReference type="NCBI Taxonomy" id="2798583"/>
    <lineage>
        <taxon>Bacteria</taxon>
        <taxon>Pseudomonadati</taxon>
        <taxon>Thermodesulfobacteriota</taxon>
        <taxon>Desulfuromonadia</taxon>
        <taxon>Geobacterales</taxon>
        <taxon>Geobacteraceae</taxon>
        <taxon>Geomonas</taxon>
    </lineage>
</organism>
<dbReference type="PANTHER" id="PTHR37953:SF1">
    <property type="entry name" value="UPF0127 PROTEIN MJ1496"/>
    <property type="match status" value="1"/>
</dbReference>
<dbReference type="Gene3D" id="2.60.120.1140">
    <property type="entry name" value="Protein of unknown function DUF192"/>
    <property type="match status" value="1"/>
</dbReference>
<name>A0ABS0YFG8_9BACT</name>
<keyword evidence="2" id="KW-1185">Reference proteome</keyword>
<accession>A0ABS0YFG8</accession>
<sequence>MRAVDVNSGTELAQDVSVADTFLSRLRGLLGKGELPQGQGLWIKPCNSVHTFGMKFPIDVAFLDVELRVVAVSTTLSPNRLSGFYPKASSVLELPAGTLDAALTTIGNRIEIG</sequence>
<proteinExistence type="predicted"/>
<gene>
    <name evidence="1" type="ORF">JFN91_12580</name>
</gene>
<dbReference type="Pfam" id="PF02643">
    <property type="entry name" value="DUF192"/>
    <property type="match status" value="1"/>
</dbReference>
<dbReference type="EMBL" id="JAEMHL010000006">
    <property type="protein sequence ID" value="MBJ6751051.1"/>
    <property type="molecule type" value="Genomic_DNA"/>
</dbReference>
<dbReference type="Proteomes" id="UP000614714">
    <property type="component" value="Unassembled WGS sequence"/>
</dbReference>
<dbReference type="RefSeq" id="WP_199389542.1">
    <property type="nucleotide sequence ID" value="NZ_JAEMHL010000006.1"/>
</dbReference>
<dbReference type="InterPro" id="IPR003795">
    <property type="entry name" value="DUF192"/>
</dbReference>
<protein>
    <submittedName>
        <fullName evidence="1">DUF192 domain-containing protein</fullName>
    </submittedName>
</protein>
<evidence type="ECO:0000313" key="1">
    <source>
        <dbReference type="EMBL" id="MBJ6751051.1"/>
    </source>
</evidence>